<evidence type="ECO:0000256" key="1">
    <source>
        <dbReference type="ARBA" id="ARBA00004196"/>
    </source>
</evidence>
<proteinExistence type="inferred from homology"/>
<dbReference type="EMBL" id="BAAATA010000007">
    <property type="protein sequence ID" value="GAA2482028.1"/>
    <property type="molecule type" value="Genomic_DNA"/>
</dbReference>
<feature type="domain" description="Solute-binding protein family 5" evidence="5">
    <location>
        <begin position="72"/>
        <end position="439"/>
    </location>
</feature>
<evidence type="ECO:0000256" key="3">
    <source>
        <dbReference type="ARBA" id="ARBA00022448"/>
    </source>
</evidence>
<evidence type="ECO:0000313" key="7">
    <source>
        <dbReference type="Proteomes" id="UP001501358"/>
    </source>
</evidence>
<comment type="subcellular location">
    <subcellularLocation>
        <location evidence="1">Cell envelope</location>
    </subcellularLocation>
</comment>
<dbReference type="SUPFAM" id="SSF53850">
    <property type="entry name" value="Periplasmic binding protein-like II"/>
    <property type="match status" value="1"/>
</dbReference>
<accession>A0ABP5YIQ8</accession>
<dbReference type="PIRSF" id="PIRSF002741">
    <property type="entry name" value="MppA"/>
    <property type="match status" value="1"/>
</dbReference>
<comment type="caution">
    <text evidence="6">The sequence shown here is derived from an EMBL/GenBank/DDBJ whole genome shotgun (WGS) entry which is preliminary data.</text>
</comment>
<dbReference type="Proteomes" id="UP001501358">
    <property type="component" value="Unassembled WGS sequence"/>
</dbReference>
<dbReference type="Gene3D" id="3.90.76.10">
    <property type="entry name" value="Dipeptide-binding Protein, Domain 1"/>
    <property type="match status" value="1"/>
</dbReference>
<evidence type="ECO:0000259" key="5">
    <source>
        <dbReference type="Pfam" id="PF00496"/>
    </source>
</evidence>
<keyword evidence="3" id="KW-0813">Transport</keyword>
<gene>
    <name evidence="6" type="ORF">GCM10010406_17880</name>
</gene>
<protein>
    <submittedName>
        <fullName evidence="6">ABC transporter substrate-binding protein</fullName>
    </submittedName>
</protein>
<keyword evidence="4" id="KW-0732">Signal</keyword>
<dbReference type="InterPro" id="IPR000914">
    <property type="entry name" value="SBP_5_dom"/>
</dbReference>
<evidence type="ECO:0000256" key="4">
    <source>
        <dbReference type="ARBA" id="ARBA00022729"/>
    </source>
</evidence>
<reference evidence="7" key="1">
    <citation type="journal article" date="2019" name="Int. J. Syst. Evol. Microbiol.">
        <title>The Global Catalogue of Microorganisms (GCM) 10K type strain sequencing project: providing services to taxonomists for standard genome sequencing and annotation.</title>
        <authorList>
            <consortium name="The Broad Institute Genomics Platform"/>
            <consortium name="The Broad Institute Genome Sequencing Center for Infectious Disease"/>
            <person name="Wu L."/>
            <person name="Ma J."/>
        </authorList>
    </citation>
    <scope>NUCLEOTIDE SEQUENCE [LARGE SCALE GENOMIC DNA]</scope>
    <source>
        <strain evidence="7">JCM 6307</strain>
    </source>
</reference>
<evidence type="ECO:0000256" key="2">
    <source>
        <dbReference type="ARBA" id="ARBA00005695"/>
    </source>
</evidence>
<dbReference type="PANTHER" id="PTHR30290">
    <property type="entry name" value="PERIPLASMIC BINDING COMPONENT OF ABC TRANSPORTER"/>
    <property type="match status" value="1"/>
</dbReference>
<sequence length="522" mass="57088">MTLPVCTALAGVMLAGCGGDSTGASAEKAAVVMGTTDRIAYTDPAAGYDPGSWVLFNNVYQTLLAFPRGGVEPVPEAAEECRFDQGGNKVYTCTLKSGLTFSNGDPLTAKDVKFSFDRMMRINHDNGPAVLFTSLDEVLAPSDKRVVFRLKHADASFPQKLASGAGAIVNRSVYPADKLLANGKVVGSGVYRLDSYKEDKEAVLTPNPSYKGTAETQNSGMTMRIYPGDQTSLRKAVDAGDVDFAYRGLSAKDIADLQTTEGKKEGIKVVQGNGAELQHLVFNMKDPVVGKKGVREAIAHLIDRKAFIRDVYRRTVDPLYSIVPAGITGHNTAFYDRYGAQPSKAQAAKALSDAGISTPVRLTLHTTPVRYDPNTDEQVEAIAQQLEASGLFEVTVKSVEWPQYREEFHDGRYSAYIVGWVPDYPDPENFTAPFFGEGNVLANSYTNERITGQLIPRTYAETDRSAAVHDYQELQNQVAEDVPMIPLWQSNLYAVAKQEVSGLEWTLDPSTVFRFWEISKND</sequence>
<keyword evidence="7" id="KW-1185">Reference proteome</keyword>
<dbReference type="InterPro" id="IPR039424">
    <property type="entry name" value="SBP_5"/>
</dbReference>
<dbReference type="PANTHER" id="PTHR30290:SF10">
    <property type="entry name" value="PERIPLASMIC OLIGOPEPTIDE-BINDING PROTEIN-RELATED"/>
    <property type="match status" value="1"/>
</dbReference>
<evidence type="ECO:0000313" key="6">
    <source>
        <dbReference type="EMBL" id="GAA2482028.1"/>
    </source>
</evidence>
<comment type="similarity">
    <text evidence="2">Belongs to the bacterial solute-binding protein 5 family.</text>
</comment>
<dbReference type="InterPro" id="IPR030678">
    <property type="entry name" value="Peptide/Ni-bd"/>
</dbReference>
<dbReference type="Pfam" id="PF00496">
    <property type="entry name" value="SBP_bac_5"/>
    <property type="match status" value="1"/>
</dbReference>
<dbReference type="Gene3D" id="3.10.105.10">
    <property type="entry name" value="Dipeptide-binding Protein, Domain 3"/>
    <property type="match status" value="1"/>
</dbReference>
<dbReference type="Gene3D" id="3.40.190.10">
    <property type="entry name" value="Periplasmic binding protein-like II"/>
    <property type="match status" value="1"/>
</dbReference>
<organism evidence="6 7">
    <name type="scientific">Streptomyces thermolineatus</name>
    <dbReference type="NCBI Taxonomy" id="44033"/>
    <lineage>
        <taxon>Bacteria</taxon>
        <taxon>Bacillati</taxon>
        <taxon>Actinomycetota</taxon>
        <taxon>Actinomycetes</taxon>
        <taxon>Kitasatosporales</taxon>
        <taxon>Streptomycetaceae</taxon>
        <taxon>Streptomyces</taxon>
    </lineage>
</organism>
<name>A0ABP5YIQ8_9ACTN</name>